<dbReference type="Pfam" id="PF19459">
    <property type="entry name" value="DUF5996"/>
    <property type="match status" value="1"/>
</dbReference>
<name>A0A418XQX8_9BURK</name>
<evidence type="ECO:0008006" key="3">
    <source>
        <dbReference type="Google" id="ProtNLM"/>
    </source>
</evidence>
<dbReference type="InterPro" id="IPR046038">
    <property type="entry name" value="DUF5996"/>
</dbReference>
<dbReference type="AlphaFoldDB" id="A0A418XQX8"/>
<dbReference type="RefSeq" id="WP_119811710.1">
    <property type="nucleotide sequence ID" value="NZ_QYUP01000123.1"/>
</dbReference>
<protein>
    <recommendedName>
        <fullName evidence="3">Ava_C0101 and related proteins</fullName>
    </recommendedName>
</protein>
<comment type="caution">
    <text evidence="1">The sequence shown here is derived from an EMBL/GenBank/DDBJ whole genome shotgun (WGS) entry which is preliminary data.</text>
</comment>
<reference evidence="1 2" key="1">
    <citation type="submission" date="2018-09" db="EMBL/GenBank/DDBJ databases">
        <authorList>
            <person name="Zhu H."/>
        </authorList>
    </citation>
    <scope>NUCLEOTIDE SEQUENCE [LARGE SCALE GENOMIC DNA]</scope>
    <source>
        <strain evidence="1 2">K1S02-61</strain>
    </source>
</reference>
<sequence>MNPSPGVSSSHPWPPLPYKEWKDTCETLHLWSQIVGKVRLVQSPWLNHSWHVPFYVNARGITTSAIPYGARSFEVQFDFIDHVLRISTSDGAVRTMPLQPQEVADFYRDFLTHLAELELIVRINPKPNEMPVAIPFDEDTVHASYDRAAVSRLFQVLLLSDKVMKEFRARFIGKCSPVHLFWGGFDLAVTRFSGARAPEHPGGIPNCPDWVTREAYSHEVSSCGFWPGNDALPFPVFYAYAYPEPAGFKTAAVKPAEAYYETNFGEFVLHYEAVQKSDKPDAMLLDFFQSTYEAAADLGKWNRSELEAQGGLVGRVPR</sequence>
<accession>A0A418XQX8</accession>
<proteinExistence type="predicted"/>
<keyword evidence="2" id="KW-1185">Reference proteome</keyword>
<dbReference type="EMBL" id="QYUP01000123">
    <property type="protein sequence ID" value="RJG14880.1"/>
    <property type="molecule type" value="Genomic_DNA"/>
</dbReference>
<evidence type="ECO:0000313" key="1">
    <source>
        <dbReference type="EMBL" id="RJG14880.1"/>
    </source>
</evidence>
<gene>
    <name evidence="1" type="ORF">D3872_15820</name>
</gene>
<organism evidence="1 2">
    <name type="scientific">Massilia cavernae</name>
    <dbReference type="NCBI Taxonomy" id="2320864"/>
    <lineage>
        <taxon>Bacteria</taxon>
        <taxon>Pseudomonadati</taxon>
        <taxon>Pseudomonadota</taxon>
        <taxon>Betaproteobacteria</taxon>
        <taxon>Burkholderiales</taxon>
        <taxon>Oxalobacteraceae</taxon>
        <taxon>Telluria group</taxon>
        <taxon>Massilia</taxon>
    </lineage>
</organism>
<dbReference type="OrthoDB" id="9800945at2"/>
<dbReference type="Proteomes" id="UP000284006">
    <property type="component" value="Unassembled WGS sequence"/>
</dbReference>
<evidence type="ECO:0000313" key="2">
    <source>
        <dbReference type="Proteomes" id="UP000284006"/>
    </source>
</evidence>